<organism evidence="1 2">
    <name type="scientific">Sciurus vulgaris</name>
    <name type="common">Eurasian red squirrel</name>
    <dbReference type="NCBI Taxonomy" id="55149"/>
    <lineage>
        <taxon>Eukaryota</taxon>
        <taxon>Metazoa</taxon>
        <taxon>Chordata</taxon>
        <taxon>Craniata</taxon>
        <taxon>Vertebrata</taxon>
        <taxon>Euteleostomi</taxon>
        <taxon>Mammalia</taxon>
        <taxon>Eutheria</taxon>
        <taxon>Euarchontoglires</taxon>
        <taxon>Glires</taxon>
        <taxon>Rodentia</taxon>
        <taxon>Sciuromorpha</taxon>
        <taxon>Sciuridae</taxon>
        <taxon>Sciurinae</taxon>
        <taxon>Sciurini</taxon>
        <taxon>Sciurus</taxon>
    </lineage>
</organism>
<reference evidence="1" key="2">
    <citation type="submission" date="2025-08" db="UniProtKB">
        <authorList>
            <consortium name="Ensembl"/>
        </authorList>
    </citation>
    <scope>IDENTIFICATION</scope>
</reference>
<dbReference type="Proteomes" id="UP000694564">
    <property type="component" value="Chromosome 1"/>
</dbReference>
<evidence type="ECO:0000313" key="2">
    <source>
        <dbReference type="Proteomes" id="UP000694564"/>
    </source>
</evidence>
<dbReference type="Ensembl" id="ENSSVLT00005016768.1">
    <property type="protein sequence ID" value="ENSSVLP00005015106.1"/>
    <property type="gene ID" value="ENSSVLG00005012111.1"/>
</dbReference>
<proteinExistence type="predicted"/>
<dbReference type="AlphaFoldDB" id="A0A8D2CUD0"/>
<reference evidence="1" key="1">
    <citation type="submission" date="2020-06" db="EMBL/GenBank/DDBJ databases">
        <authorList>
            <consortium name="Wellcome Sanger Institute Data Sharing"/>
        </authorList>
    </citation>
    <scope>NUCLEOTIDE SEQUENCE [LARGE SCALE GENOMIC DNA]</scope>
</reference>
<accession>A0A8D2CUD0</accession>
<sequence length="52" mass="5942">MWCNNLQNSTKPRCYEATSHGLTKEGNFFKIWPLTDSGFACDSLNGHRFSDD</sequence>
<name>A0A8D2CUD0_SCIVU</name>
<reference evidence="1" key="3">
    <citation type="submission" date="2025-09" db="UniProtKB">
        <authorList>
            <consortium name="Ensembl"/>
        </authorList>
    </citation>
    <scope>IDENTIFICATION</scope>
</reference>
<evidence type="ECO:0000313" key="1">
    <source>
        <dbReference type="Ensembl" id="ENSSVLP00005015106.1"/>
    </source>
</evidence>
<protein>
    <submittedName>
        <fullName evidence="1">Uncharacterized protein</fullName>
    </submittedName>
</protein>
<keyword evidence="2" id="KW-1185">Reference proteome</keyword>